<name>A0ABV9JHB0_9GAMM</name>
<dbReference type="PANTHER" id="PTHR21366">
    <property type="entry name" value="GLYOXALASE FAMILY PROTEIN"/>
    <property type="match status" value="1"/>
</dbReference>
<dbReference type="InterPro" id="IPR029068">
    <property type="entry name" value="Glyas_Bleomycin-R_OHBP_Dase"/>
</dbReference>
<accession>A0ABV9JHB0</accession>
<feature type="domain" description="VOC" evidence="1">
    <location>
        <begin position="6"/>
        <end position="131"/>
    </location>
</feature>
<evidence type="ECO:0000313" key="2">
    <source>
        <dbReference type="EMBL" id="MFC4654105.1"/>
    </source>
</evidence>
<dbReference type="Pfam" id="PF00903">
    <property type="entry name" value="Glyoxalase"/>
    <property type="match status" value="1"/>
</dbReference>
<sequence length="132" mass="14598">MFRIIGLDHLVLRVRHLQPMLAFYQQLGCVLERVEEEQGLYQLRAGAQLIDLVPVDQPLGAAGGEAPGQTGRNLEHFCLQIQPFDPAAIQAWCQAQRIPCSPVAERYGSLGFGPSLYIQDPEGNSIELKASR</sequence>
<dbReference type="EMBL" id="JBHSGB010000004">
    <property type="protein sequence ID" value="MFC4654105.1"/>
    <property type="molecule type" value="Genomic_DNA"/>
</dbReference>
<dbReference type="PANTHER" id="PTHR21366:SF14">
    <property type="entry name" value="GLYOXALASE DOMAIN-CONTAINING PROTEIN 5"/>
    <property type="match status" value="1"/>
</dbReference>
<dbReference type="InterPro" id="IPR050383">
    <property type="entry name" value="GlyoxalaseI/FosfomycinResist"/>
</dbReference>
<dbReference type="RefSeq" id="WP_377331822.1">
    <property type="nucleotide sequence ID" value="NZ_JBHSGB010000004.1"/>
</dbReference>
<dbReference type="InterPro" id="IPR037523">
    <property type="entry name" value="VOC_core"/>
</dbReference>
<reference evidence="3" key="1">
    <citation type="journal article" date="2019" name="Int. J. Syst. Evol. Microbiol.">
        <title>The Global Catalogue of Microorganisms (GCM) 10K type strain sequencing project: providing services to taxonomists for standard genome sequencing and annotation.</title>
        <authorList>
            <consortium name="The Broad Institute Genomics Platform"/>
            <consortium name="The Broad Institute Genome Sequencing Center for Infectious Disease"/>
            <person name="Wu L."/>
            <person name="Ma J."/>
        </authorList>
    </citation>
    <scope>NUCLEOTIDE SEQUENCE [LARGE SCALE GENOMIC DNA]</scope>
    <source>
        <strain evidence="3">DT28</strain>
    </source>
</reference>
<organism evidence="2 3">
    <name type="scientific">Rheinheimera marina</name>
    <dbReference type="NCBI Taxonomy" id="1774958"/>
    <lineage>
        <taxon>Bacteria</taxon>
        <taxon>Pseudomonadati</taxon>
        <taxon>Pseudomonadota</taxon>
        <taxon>Gammaproteobacteria</taxon>
        <taxon>Chromatiales</taxon>
        <taxon>Chromatiaceae</taxon>
        <taxon>Rheinheimera</taxon>
    </lineage>
</organism>
<dbReference type="Gene3D" id="3.10.180.10">
    <property type="entry name" value="2,3-Dihydroxybiphenyl 1,2-Dioxygenase, domain 1"/>
    <property type="match status" value="1"/>
</dbReference>
<dbReference type="Proteomes" id="UP001595962">
    <property type="component" value="Unassembled WGS sequence"/>
</dbReference>
<evidence type="ECO:0000259" key="1">
    <source>
        <dbReference type="PROSITE" id="PS51819"/>
    </source>
</evidence>
<protein>
    <submittedName>
        <fullName evidence="2">VOC family protein</fullName>
    </submittedName>
</protein>
<keyword evidence="3" id="KW-1185">Reference proteome</keyword>
<proteinExistence type="predicted"/>
<dbReference type="InterPro" id="IPR004360">
    <property type="entry name" value="Glyas_Fos-R_dOase_dom"/>
</dbReference>
<gene>
    <name evidence="2" type="ORF">ACFO3I_03590</name>
</gene>
<comment type="caution">
    <text evidence="2">The sequence shown here is derived from an EMBL/GenBank/DDBJ whole genome shotgun (WGS) entry which is preliminary data.</text>
</comment>
<dbReference type="SUPFAM" id="SSF54593">
    <property type="entry name" value="Glyoxalase/Bleomycin resistance protein/Dihydroxybiphenyl dioxygenase"/>
    <property type="match status" value="1"/>
</dbReference>
<dbReference type="PROSITE" id="PS51819">
    <property type="entry name" value="VOC"/>
    <property type="match status" value="1"/>
</dbReference>
<evidence type="ECO:0000313" key="3">
    <source>
        <dbReference type="Proteomes" id="UP001595962"/>
    </source>
</evidence>